<dbReference type="EMBL" id="CCYD01002887">
    <property type="protein sequence ID" value="CEG48187.1"/>
    <property type="molecule type" value="Genomic_DNA"/>
</dbReference>
<feature type="region of interest" description="Disordered" evidence="1">
    <location>
        <begin position="1"/>
        <end position="38"/>
    </location>
</feature>
<dbReference type="AlphaFoldDB" id="A0A0N7L7W2"/>
<reference evidence="3" key="1">
    <citation type="submission" date="2014-09" db="EMBL/GenBank/DDBJ databases">
        <authorList>
            <person name="Sharma Rahul"/>
            <person name="Thines Marco"/>
        </authorList>
    </citation>
    <scope>NUCLEOTIDE SEQUENCE [LARGE SCALE GENOMIC DNA]</scope>
</reference>
<evidence type="ECO:0000313" key="3">
    <source>
        <dbReference type="Proteomes" id="UP000054928"/>
    </source>
</evidence>
<evidence type="ECO:0000313" key="2">
    <source>
        <dbReference type="EMBL" id="CEG48187.1"/>
    </source>
</evidence>
<sequence>MVRRVSKLKAGCDSPPPDLEEQESSVSTWNGWREGGSSSVARCGAVNTNAVRLCTKLKARKVSVAAVLRDE</sequence>
<organism evidence="2 3">
    <name type="scientific">Plasmopara halstedii</name>
    <name type="common">Downy mildew of sunflower</name>
    <dbReference type="NCBI Taxonomy" id="4781"/>
    <lineage>
        <taxon>Eukaryota</taxon>
        <taxon>Sar</taxon>
        <taxon>Stramenopiles</taxon>
        <taxon>Oomycota</taxon>
        <taxon>Peronosporomycetes</taxon>
        <taxon>Peronosporales</taxon>
        <taxon>Peronosporaceae</taxon>
        <taxon>Plasmopara</taxon>
    </lineage>
</organism>
<proteinExistence type="predicted"/>
<dbReference type="GeneID" id="36400712"/>
<keyword evidence="3" id="KW-1185">Reference proteome</keyword>
<protein>
    <submittedName>
        <fullName evidence="2">Uncharacterized protein</fullName>
    </submittedName>
</protein>
<evidence type="ECO:0000256" key="1">
    <source>
        <dbReference type="SAM" id="MobiDB-lite"/>
    </source>
</evidence>
<dbReference type="RefSeq" id="XP_024584556.1">
    <property type="nucleotide sequence ID" value="XM_024719238.1"/>
</dbReference>
<feature type="compositionally biased region" description="Polar residues" evidence="1">
    <location>
        <begin position="24"/>
        <end position="38"/>
    </location>
</feature>
<dbReference type="Proteomes" id="UP000054928">
    <property type="component" value="Unassembled WGS sequence"/>
</dbReference>
<name>A0A0N7L7W2_PLAHL</name>
<accession>A0A0N7L7W2</accession>